<evidence type="ECO:0000313" key="3">
    <source>
        <dbReference type="EMBL" id="CAF3896803.1"/>
    </source>
</evidence>
<gene>
    <name evidence="3" type="ORF">BYL167_LOCUS8256</name>
    <name evidence="2" type="ORF">CJN711_LOCUS38447</name>
</gene>
<organism evidence="2 4">
    <name type="scientific">Rotaria magnacalcarata</name>
    <dbReference type="NCBI Taxonomy" id="392030"/>
    <lineage>
        <taxon>Eukaryota</taxon>
        <taxon>Metazoa</taxon>
        <taxon>Spiralia</taxon>
        <taxon>Gnathifera</taxon>
        <taxon>Rotifera</taxon>
        <taxon>Eurotatoria</taxon>
        <taxon>Bdelloidea</taxon>
        <taxon>Philodinida</taxon>
        <taxon>Philodinidae</taxon>
        <taxon>Rotaria</taxon>
    </lineage>
</organism>
<comment type="caution">
    <text evidence="2">The sequence shown here is derived from an EMBL/GenBank/DDBJ whole genome shotgun (WGS) entry which is preliminary data.</text>
</comment>
<dbReference type="SUPFAM" id="SSF53098">
    <property type="entry name" value="Ribonuclease H-like"/>
    <property type="match status" value="1"/>
</dbReference>
<dbReference type="AlphaFoldDB" id="A0A816CTF2"/>
<proteinExistence type="predicted"/>
<dbReference type="Proteomes" id="UP000681967">
    <property type="component" value="Unassembled WGS sequence"/>
</dbReference>
<dbReference type="InterPro" id="IPR008906">
    <property type="entry name" value="HATC_C_dom"/>
</dbReference>
<dbReference type="Proteomes" id="UP000663855">
    <property type="component" value="Unassembled WGS sequence"/>
</dbReference>
<dbReference type="InterPro" id="IPR012337">
    <property type="entry name" value="RNaseH-like_sf"/>
</dbReference>
<evidence type="ECO:0000313" key="2">
    <source>
        <dbReference type="EMBL" id="CAF1624410.1"/>
    </source>
</evidence>
<dbReference type="PANTHER" id="PTHR45749">
    <property type="match status" value="1"/>
</dbReference>
<sequence>MLQLQNQPLANIIDLYQVLYSFTEIFPTLVTLIKSAITMPVSSTTCERTFSKMKMIKTTIRSSMTDDRLSDLCLIAVERDIELNFEQLIDKFADIHKNSRIMLK</sequence>
<dbReference type="Pfam" id="PF05699">
    <property type="entry name" value="Dimer_Tnp_hAT"/>
    <property type="match status" value="1"/>
</dbReference>
<protein>
    <recommendedName>
        <fullName evidence="1">HAT C-terminal dimerisation domain-containing protein</fullName>
    </recommendedName>
</protein>
<dbReference type="PANTHER" id="PTHR45749:SF21">
    <property type="entry name" value="DUF4371 DOMAIN-CONTAINING PROTEIN"/>
    <property type="match status" value="1"/>
</dbReference>
<evidence type="ECO:0000313" key="4">
    <source>
        <dbReference type="Proteomes" id="UP000663855"/>
    </source>
</evidence>
<dbReference type="EMBL" id="CAJNOV010018818">
    <property type="protein sequence ID" value="CAF1624410.1"/>
    <property type="molecule type" value="Genomic_DNA"/>
</dbReference>
<evidence type="ECO:0000259" key="1">
    <source>
        <dbReference type="Pfam" id="PF05699"/>
    </source>
</evidence>
<dbReference type="EMBL" id="CAJOBH010002243">
    <property type="protein sequence ID" value="CAF3896803.1"/>
    <property type="molecule type" value="Genomic_DNA"/>
</dbReference>
<feature type="domain" description="HAT C-terminal dimerisation" evidence="1">
    <location>
        <begin position="21"/>
        <end position="80"/>
    </location>
</feature>
<accession>A0A816CTF2</accession>
<reference evidence="2" key="1">
    <citation type="submission" date="2021-02" db="EMBL/GenBank/DDBJ databases">
        <authorList>
            <person name="Nowell W R."/>
        </authorList>
    </citation>
    <scope>NUCLEOTIDE SEQUENCE</scope>
</reference>
<dbReference type="GO" id="GO:0046983">
    <property type="term" value="F:protein dimerization activity"/>
    <property type="evidence" value="ECO:0007669"/>
    <property type="project" value="InterPro"/>
</dbReference>
<name>A0A816CTF2_9BILA</name>